<dbReference type="PANTHER" id="PTHR30349">
    <property type="entry name" value="PHAGE INTEGRASE-RELATED"/>
    <property type="match status" value="1"/>
</dbReference>
<keyword evidence="1 3" id="KW-0238">DNA-binding</keyword>
<evidence type="ECO:0000256" key="1">
    <source>
        <dbReference type="ARBA" id="ARBA00023125"/>
    </source>
</evidence>
<dbReference type="Proteomes" id="UP000319094">
    <property type="component" value="Unassembled WGS sequence"/>
</dbReference>
<proteinExistence type="predicted"/>
<keyword evidence="2" id="KW-0233">DNA recombination</keyword>
<gene>
    <name evidence="6" type="ORF">FB468_2050</name>
</gene>
<dbReference type="InterPro" id="IPR002104">
    <property type="entry name" value="Integrase_catalytic"/>
</dbReference>
<dbReference type="Pfam" id="PF00589">
    <property type="entry name" value="Phage_integrase"/>
    <property type="match status" value="1"/>
</dbReference>
<accession>A0A542Y7C9</accession>
<dbReference type="EMBL" id="VFON01000001">
    <property type="protein sequence ID" value="TQL44012.1"/>
    <property type="molecule type" value="Genomic_DNA"/>
</dbReference>
<evidence type="ECO:0000259" key="4">
    <source>
        <dbReference type="PROSITE" id="PS51898"/>
    </source>
</evidence>
<organism evidence="6 7">
    <name type="scientific">Leucobacter komagatae</name>
    <dbReference type="NCBI Taxonomy" id="55969"/>
    <lineage>
        <taxon>Bacteria</taxon>
        <taxon>Bacillati</taxon>
        <taxon>Actinomycetota</taxon>
        <taxon>Actinomycetes</taxon>
        <taxon>Micrococcales</taxon>
        <taxon>Microbacteriaceae</taxon>
        <taxon>Leucobacter</taxon>
    </lineage>
</organism>
<dbReference type="GO" id="GO:0015074">
    <property type="term" value="P:DNA integration"/>
    <property type="evidence" value="ECO:0007669"/>
    <property type="project" value="InterPro"/>
</dbReference>
<dbReference type="GO" id="GO:0003677">
    <property type="term" value="F:DNA binding"/>
    <property type="evidence" value="ECO:0007669"/>
    <property type="project" value="UniProtKB-UniRule"/>
</dbReference>
<dbReference type="PANTHER" id="PTHR30349:SF64">
    <property type="entry name" value="PROPHAGE INTEGRASE INTD-RELATED"/>
    <property type="match status" value="1"/>
</dbReference>
<keyword evidence="7" id="KW-1185">Reference proteome</keyword>
<dbReference type="PROSITE" id="PS51898">
    <property type="entry name" value="TYR_RECOMBINASE"/>
    <property type="match status" value="1"/>
</dbReference>
<evidence type="ECO:0000259" key="5">
    <source>
        <dbReference type="PROSITE" id="PS51900"/>
    </source>
</evidence>
<dbReference type="RefSeq" id="WP_141887243.1">
    <property type="nucleotide sequence ID" value="NZ_BAAAUY010000001.1"/>
</dbReference>
<dbReference type="InterPro" id="IPR013762">
    <property type="entry name" value="Integrase-like_cat_sf"/>
</dbReference>
<evidence type="ECO:0000256" key="2">
    <source>
        <dbReference type="ARBA" id="ARBA00023172"/>
    </source>
</evidence>
<dbReference type="PROSITE" id="PS51900">
    <property type="entry name" value="CB"/>
    <property type="match status" value="1"/>
</dbReference>
<dbReference type="SUPFAM" id="SSF56349">
    <property type="entry name" value="DNA breaking-rejoining enzymes"/>
    <property type="match status" value="1"/>
</dbReference>
<dbReference type="InterPro" id="IPR050090">
    <property type="entry name" value="Tyrosine_recombinase_XerCD"/>
</dbReference>
<dbReference type="GO" id="GO:0006310">
    <property type="term" value="P:DNA recombination"/>
    <property type="evidence" value="ECO:0007669"/>
    <property type="project" value="UniProtKB-KW"/>
</dbReference>
<comment type="caution">
    <text evidence="6">The sequence shown here is derived from an EMBL/GenBank/DDBJ whole genome shotgun (WGS) entry which is preliminary data.</text>
</comment>
<feature type="domain" description="Tyr recombinase" evidence="4">
    <location>
        <begin position="108"/>
        <end position="277"/>
    </location>
</feature>
<sequence length="283" mass="31865">MTEQPTLWDDTEALLQTWRHWQVAQGLSDRTYTERDAVMRHLFEFTKATPRTLAPFHIIMYCGRPDLSDASRASYHATIRAFCAWMIRARVREDDPTSETPRPKRPRTKPRPLSFEAVRAVYAAANRERTRAYILLAVLSGMRIHEVAKIRGEDIDLDRGTLVIEGKGGVIEIVPLHDDLRALALRMPRAGYWFPAYTVEGCVGRKAIYTAIKGAMRRAGYGHAKPHMLRHSYGTELLGAGADLRVVQELMRHADVSTTQLYTDIHWSAKVAAVSALSLGLAA</sequence>
<name>A0A542Y7C9_9MICO</name>
<evidence type="ECO:0000313" key="7">
    <source>
        <dbReference type="Proteomes" id="UP000319094"/>
    </source>
</evidence>
<feature type="domain" description="Core-binding (CB)" evidence="5">
    <location>
        <begin position="5"/>
        <end position="87"/>
    </location>
</feature>
<protein>
    <submittedName>
        <fullName evidence="6">Site-specific recombinase XerD</fullName>
    </submittedName>
</protein>
<dbReference type="OrthoDB" id="1822491at2"/>
<dbReference type="InterPro" id="IPR044068">
    <property type="entry name" value="CB"/>
</dbReference>
<reference evidence="6 7" key="1">
    <citation type="submission" date="2019-06" db="EMBL/GenBank/DDBJ databases">
        <title>Sequencing the genomes of 1000 actinobacteria strains.</title>
        <authorList>
            <person name="Klenk H.-P."/>
        </authorList>
    </citation>
    <scope>NUCLEOTIDE SEQUENCE [LARGE SCALE GENOMIC DNA]</scope>
    <source>
        <strain evidence="6 7">DSM 8803</strain>
    </source>
</reference>
<dbReference type="AlphaFoldDB" id="A0A542Y7C9"/>
<evidence type="ECO:0000313" key="6">
    <source>
        <dbReference type="EMBL" id="TQL44012.1"/>
    </source>
</evidence>
<evidence type="ECO:0000256" key="3">
    <source>
        <dbReference type="PROSITE-ProRule" id="PRU01248"/>
    </source>
</evidence>
<dbReference type="Gene3D" id="1.10.443.10">
    <property type="entry name" value="Intergrase catalytic core"/>
    <property type="match status" value="1"/>
</dbReference>
<dbReference type="InterPro" id="IPR011010">
    <property type="entry name" value="DNA_brk_join_enz"/>
</dbReference>